<proteinExistence type="predicted"/>
<evidence type="ECO:0000313" key="2">
    <source>
        <dbReference type="Proteomes" id="UP001165444"/>
    </source>
</evidence>
<accession>A0ABT0C3X6</accession>
<dbReference type="EMBL" id="JAKZMM010000039">
    <property type="protein sequence ID" value="MCJ2381640.1"/>
    <property type="molecule type" value="Genomic_DNA"/>
</dbReference>
<comment type="caution">
    <text evidence="1">The sequence shown here is derived from an EMBL/GenBank/DDBJ whole genome shotgun (WGS) entry which is preliminary data.</text>
</comment>
<protein>
    <submittedName>
        <fullName evidence="1">Uncharacterized protein</fullName>
    </submittedName>
</protein>
<dbReference type="Proteomes" id="UP001165444">
    <property type="component" value="Unassembled WGS sequence"/>
</dbReference>
<reference evidence="1 2" key="1">
    <citation type="submission" date="2022-03" db="EMBL/GenBank/DDBJ databases">
        <title>Parabacteroides sp. nov. isolated from swine feces.</title>
        <authorList>
            <person name="Bak J.E."/>
        </authorList>
    </citation>
    <scope>NUCLEOTIDE SEQUENCE [LARGE SCALE GENOMIC DNA]</scope>
    <source>
        <strain evidence="1 2">AGMB00274</strain>
    </source>
</reference>
<evidence type="ECO:0000313" key="1">
    <source>
        <dbReference type="EMBL" id="MCJ2381640.1"/>
    </source>
</evidence>
<sequence>MDNKDFELFLKIKEQLDRLNNIALTFHYSIEVDYKCSFSSNTYFLNINIPLDEYFTAKIVFRSSINNKFFMDFYFCFMQKCVDDYNNHLAWIQIVPLKRYVPDAILALGSYFKGRYNIVGNSISASGEHVIHQIYSNKAALSSMCKKSTCWDMHGNLKSKFTDWKSEAISLVISKEFPPCRIVTGIKKDQQVHYDNSYGLHGSNGTYVENVNQTWCLVFKVKRIGIEVDTSADFIIDIHKYITKKLMSQLGWGKITKERLEFLNNILKNKTLKVICRDLSIAPIYRNFVPLEYDNWETALDTILFKS</sequence>
<dbReference type="RefSeq" id="WP_243326041.1">
    <property type="nucleotide sequence ID" value="NZ_JAKZMM010000039.1"/>
</dbReference>
<keyword evidence="2" id="KW-1185">Reference proteome</keyword>
<organism evidence="1 2">
    <name type="scientific">Parabacteroides faecalis</name>
    <dbReference type="NCBI Taxonomy" id="2924040"/>
    <lineage>
        <taxon>Bacteria</taxon>
        <taxon>Pseudomonadati</taxon>
        <taxon>Bacteroidota</taxon>
        <taxon>Bacteroidia</taxon>
        <taxon>Bacteroidales</taxon>
        <taxon>Tannerellaceae</taxon>
        <taxon>Parabacteroides</taxon>
    </lineage>
</organism>
<gene>
    <name evidence="1" type="ORF">MUN53_13665</name>
</gene>
<name>A0ABT0C3X6_9BACT</name>